<feature type="domain" description="EGF-like" evidence="2">
    <location>
        <begin position="278"/>
        <end position="325"/>
    </location>
</feature>
<dbReference type="AlphaFoldDB" id="A0A058Z0K0"/>
<keyword evidence="1" id="KW-0812">Transmembrane</keyword>
<feature type="transmembrane region" description="Helical" evidence="1">
    <location>
        <begin position="768"/>
        <end position="794"/>
    </location>
</feature>
<organism evidence="3">
    <name type="scientific">Fonticula alba</name>
    <name type="common">Slime mold</name>
    <dbReference type="NCBI Taxonomy" id="691883"/>
    <lineage>
        <taxon>Eukaryota</taxon>
        <taxon>Rotosphaerida</taxon>
        <taxon>Fonticulaceae</taxon>
        <taxon>Fonticula</taxon>
    </lineage>
</organism>
<reference evidence="3" key="1">
    <citation type="submission" date="2013-04" db="EMBL/GenBank/DDBJ databases">
        <title>The Genome Sequence of Fonticula alba ATCC 38817.</title>
        <authorList>
            <consortium name="The Broad Institute Genomics Platform"/>
            <person name="Russ C."/>
            <person name="Cuomo C."/>
            <person name="Burger G."/>
            <person name="Gray M.W."/>
            <person name="Holland P.W.H."/>
            <person name="King N."/>
            <person name="Lang F.B.F."/>
            <person name="Roger A.J."/>
            <person name="Ruiz-Trillo I."/>
            <person name="Brown M."/>
            <person name="Walker B."/>
            <person name="Young S."/>
            <person name="Zeng Q."/>
            <person name="Gargeya S."/>
            <person name="Fitzgerald M."/>
            <person name="Haas B."/>
            <person name="Abouelleil A."/>
            <person name="Allen A.W."/>
            <person name="Alvarado L."/>
            <person name="Arachchi H.M."/>
            <person name="Berlin A.M."/>
            <person name="Chapman S.B."/>
            <person name="Gainer-Dewar J."/>
            <person name="Goldberg J."/>
            <person name="Griggs A."/>
            <person name="Gujja S."/>
            <person name="Hansen M."/>
            <person name="Howarth C."/>
            <person name="Imamovic A."/>
            <person name="Ireland A."/>
            <person name="Larimer J."/>
            <person name="McCowan C."/>
            <person name="Murphy C."/>
            <person name="Pearson M."/>
            <person name="Poon T.W."/>
            <person name="Priest M."/>
            <person name="Roberts A."/>
            <person name="Saif S."/>
            <person name="Shea T."/>
            <person name="Sisk P."/>
            <person name="Sykes S."/>
            <person name="Wortman J."/>
            <person name="Nusbaum C."/>
            <person name="Birren B."/>
        </authorList>
    </citation>
    <scope>NUCLEOTIDE SEQUENCE [LARGE SCALE GENOMIC DNA]</scope>
    <source>
        <strain evidence="3">ATCC 38817</strain>
    </source>
</reference>
<dbReference type="SMART" id="SM00181">
    <property type="entry name" value="EGF"/>
    <property type="match status" value="5"/>
</dbReference>
<keyword evidence="1" id="KW-0472">Membrane</keyword>
<protein>
    <recommendedName>
        <fullName evidence="2">EGF-like domain-containing protein</fullName>
    </recommendedName>
</protein>
<dbReference type="OrthoDB" id="300641at2759"/>
<evidence type="ECO:0000313" key="3">
    <source>
        <dbReference type="EMBL" id="KCV67661.1"/>
    </source>
</evidence>
<dbReference type="InterPro" id="IPR009030">
    <property type="entry name" value="Growth_fac_rcpt_cys_sf"/>
</dbReference>
<dbReference type="STRING" id="691883.A0A058Z0K0"/>
<dbReference type="RefSeq" id="XP_009497999.1">
    <property type="nucleotide sequence ID" value="XM_009499724.1"/>
</dbReference>
<dbReference type="GeneID" id="20530682"/>
<feature type="domain" description="EGF-like" evidence="2">
    <location>
        <begin position="168"/>
        <end position="205"/>
    </location>
</feature>
<dbReference type="InterPro" id="IPR006212">
    <property type="entry name" value="Furin_repeat"/>
</dbReference>
<feature type="domain" description="EGF-like" evidence="2">
    <location>
        <begin position="116"/>
        <end position="149"/>
    </location>
</feature>
<dbReference type="PANTHER" id="PTHR15332:SF175">
    <property type="entry name" value="PROPROTEIN CONVERTASE SUBTILISIN_KEXIN TYPE 5-LIKE"/>
    <property type="match status" value="1"/>
</dbReference>
<feature type="domain" description="EGF-like" evidence="2">
    <location>
        <begin position="326"/>
        <end position="365"/>
    </location>
</feature>
<dbReference type="eggNOG" id="KOG3525">
    <property type="taxonomic scope" value="Eukaryota"/>
</dbReference>
<evidence type="ECO:0000313" key="4">
    <source>
        <dbReference type="Proteomes" id="UP000030693"/>
    </source>
</evidence>
<keyword evidence="1" id="KW-1133">Transmembrane helix</keyword>
<proteinExistence type="predicted"/>
<dbReference type="Proteomes" id="UP000030693">
    <property type="component" value="Unassembled WGS sequence"/>
</dbReference>
<dbReference type="Gene3D" id="2.10.220.10">
    <property type="entry name" value="Hormone Receptor, Insulin-like Growth Factor Receptor 1, Chain A, domain 2"/>
    <property type="match status" value="7"/>
</dbReference>
<dbReference type="InterPro" id="IPR000742">
    <property type="entry name" value="EGF"/>
</dbReference>
<dbReference type="EMBL" id="KB932215">
    <property type="protein sequence ID" value="KCV67661.1"/>
    <property type="molecule type" value="Genomic_DNA"/>
</dbReference>
<dbReference type="SMART" id="SM00261">
    <property type="entry name" value="FU"/>
    <property type="match status" value="13"/>
</dbReference>
<accession>A0A058Z0K0</accession>
<name>A0A058Z0K0_FONAL</name>
<gene>
    <name evidence="3" type="ORF">H696_05957</name>
</gene>
<dbReference type="PANTHER" id="PTHR15332">
    <property type="entry name" value="PROPROTEIN CONVERTASE SUBTILISIN_KEXIN TYPE 5-LIKE"/>
    <property type="match status" value="1"/>
</dbReference>
<evidence type="ECO:0000259" key="2">
    <source>
        <dbReference type="SMART" id="SM00181"/>
    </source>
</evidence>
<sequence length="872" mass="90533">MAAVRAANCPEGFFSSGSEACQPCDPSCSQCASASSCLACQPGLVFLSTDPAVPSLCTATCQPGHYASHVGRCHACDFGCRDCRDNGFECYDCLPTFGWKETLFVGGSGKVGPCEECPPDCVTCSRDFGGFICHTCEPGFGLDEFGRCLAIAQRTGAWYDSSSGRFLSCAPTCETCVGPSPQECLTCVAGLTLEALPGSPVGSCAGACPPGRLPVPEIPGLCAACHESCSLCFGRSYGQCWACHAGHVLFHGRCLAACPTGYYPMGGRCELCHPSCGQCDGPLDSNCLGDCPGSMLTLAGPEDGKRRCVAQCPAGRTVWPDGTCAECGAHCDTCRFVEGPPDGPPVQCIKCAEGWLLDVATGECVAQCRPGSSRVGTECYQCSTGCADCLGTSGQQCVRCQDSHPLHLSDGCHATCPPGTYQSGGSCLACYALCGTCSGPGASQCTGCRDDNVLTMDGKCAGACPAGQFARRDTPQGPGVCQACGPMCDSCADGDWCFACQDGALLLEGTCRTGGCPEGSALCPDSERCISCGEGCGQCAGYSSGEQGTCRQRCTRCRDSLVLFPEEGVCRGSCSPRGILLDQAKAECAACRESCATCHEDVAWCTSCRHGDQWLMVATGRCEDACPESGHMRVISSGTGELAPGRMCFACPEGCAACSTSSDGSDVWASDAGSSNLRDAAECAISGKDGSLSCPWHVVCHRCRDPLLLLLEDGTCVASCPAGTFADRGREHVPVPACVRCQEGCAECTGRAEDQCLRQDRGKDSRGLVIGLGVGMGILALLLVGGLVVGFLVLRARKSSGSKAGPKGEILTLRGATPSIAGGRRSHRIVGLRRVRVGRLTMMRGRVRPYECHAWDGPGFVLDANSPLRSSI</sequence>
<dbReference type="SUPFAM" id="SSF57184">
    <property type="entry name" value="Growth factor receptor domain"/>
    <property type="match status" value="6"/>
</dbReference>
<evidence type="ECO:0000256" key="1">
    <source>
        <dbReference type="SAM" id="Phobius"/>
    </source>
</evidence>
<keyword evidence="4" id="KW-1185">Reference proteome</keyword>
<feature type="domain" description="EGF-like" evidence="2">
    <location>
        <begin position="23"/>
        <end position="62"/>
    </location>
</feature>
<dbReference type="CDD" id="cd00064">
    <property type="entry name" value="FU"/>
    <property type="match status" value="1"/>
</dbReference>